<protein>
    <submittedName>
        <fullName evidence="1">Gp10</fullName>
    </submittedName>
</protein>
<name>E3ZMV2_LISSE</name>
<dbReference type="EMBL" id="ADXJ01000318">
    <property type="protein sequence ID" value="EFS01045.1"/>
    <property type="molecule type" value="Genomic_DNA"/>
</dbReference>
<dbReference type="Proteomes" id="UP000004302">
    <property type="component" value="Chromosome"/>
</dbReference>
<accession>E3ZMV2</accession>
<feature type="non-terminal residue" evidence="1">
    <location>
        <position position="1"/>
    </location>
</feature>
<dbReference type="AlphaFoldDB" id="E3ZMV2"/>
<proteinExistence type="predicted"/>
<dbReference type="HOGENOM" id="CLU_3243967_0_0_9"/>
<organism evidence="1">
    <name type="scientific">Listeria seeligeri FSL N1-067</name>
    <dbReference type="NCBI Taxonomy" id="702453"/>
    <lineage>
        <taxon>Bacteria</taxon>
        <taxon>Bacillati</taxon>
        <taxon>Bacillota</taxon>
        <taxon>Bacilli</taxon>
        <taxon>Bacillales</taxon>
        <taxon>Listeriaceae</taxon>
        <taxon>Listeria</taxon>
    </lineage>
</organism>
<evidence type="ECO:0000313" key="1">
    <source>
        <dbReference type="EMBL" id="EFS01045.1"/>
    </source>
</evidence>
<comment type="caution">
    <text evidence="1">The sequence shown here is derived from an EMBL/GenBank/DDBJ whole genome shotgun (WGS) entry which is preliminary data.</text>
</comment>
<gene>
    <name evidence="1" type="ORF">NT03LS_0771a</name>
</gene>
<reference evidence="1" key="1">
    <citation type="journal article" date="2010" name="Microbiol. Resour. Announc.">
        <title>Comparative genomics of the bacterial genus Listeria: Genome evolution is characterized by limited gene acquisition and limited gene loss.</title>
        <authorList>
            <person name="den Bakker H.C."/>
            <person name="Cummings C.A."/>
            <person name="Ferreira V."/>
            <person name="Vatta P."/>
            <person name="Orsi R.H."/>
            <person name="Degoricija L."/>
            <person name="Barker M."/>
            <person name="Petrauskene O."/>
            <person name="Furtado M.R."/>
            <person name="Wiedmann M."/>
        </authorList>
    </citation>
    <scope>NUCLEOTIDE SEQUENCE [LARGE SCALE GENOMIC DNA]</scope>
    <source>
        <strain evidence="1">FSL N1-067</strain>
    </source>
</reference>
<sequence length="42" mass="5144">RIFLVLMQRLLKFLHPMVRTTFPKKVLVMLSKRLVLWNYLSN</sequence>